<dbReference type="Pfam" id="PF06180">
    <property type="entry name" value="CbiK"/>
    <property type="match status" value="1"/>
</dbReference>
<protein>
    <submittedName>
        <fullName evidence="3">Cobalamin biosynthesis Co2+ chelatase CbiK</fullName>
    </submittedName>
</protein>
<dbReference type="GO" id="GO:0016852">
    <property type="term" value="F:sirohydrochlorin cobaltochelatase activity"/>
    <property type="evidence" value="ECO:0007669"/>
    <property type="project" value="InterPro"/>
</dbReference>
<keyword evidence="2" id="KW-0170">Cobalt</keyword>
<accession>A0A4R3MMI5</accession>
<proteinExistence type="predicted"/>
<evidence type="ECO:0000313" key="3">
    <source>
        <dbReference type="EMBL" id="TCT14247.1"/>
    </source>
</evidence>
<keyword evidence="4" id="KW-1185">Reference proteome</keyword>
<dbReference type="RefSeq" id="WP_165878535.1">
    <property type="nucleotide sequence ID" value="NZ_SMAL01000006.1"/>
</dbReference>
<dbReference type="InterPro" id="IPR010388">
    <property type="entry name" value="Anaerobic_Co-chelatase"/>
</dbReference>
<feature type="binding site" evidence="2">
    <location>
        <position position="148"/>
    </location>
    <ligand>
        <name>Co(2+)</name>
        <dbReference type="ChEBI" id="CHEBI:48828"/>
    </ligand>
</feature>
<comment type="caution">
    <text evidence="3">The sequence shown here is derived from an EMBL/GenBank/DDBJ whole genome shotgun (WGS) entry which is preliminary data.</text>
</comment>
<keyword evidence="2" id="KW-0479">Metal-binding</keyword>
<feature type="active site" description="Proton acceptor" evidence="1">
    <location>
        <position position="148"/>
    </location>
</feature>
<dbReference type="GO" id="GO:0019251">
    <property type="term" value="P:anaerobic cobalamin biosynthetic process"/>
    <property type="evidence" value="ECO:0007669"/>
    <property type="project" value="InterPro"/>
</dbReference>
<dbReference type="Gene3D" id="3.40.50.1400">
    <property type="match status" value="2"/>
</dbReference>
<dbReference type="EMBL" id="SMAL01000006">
    <property type="protein sequence ID" value="TCT14247.1"/>
    <property type="molecule type" value="Genomic_DNA"/>
</dbReference>
<dbReference type="SUPFAM" id="SSF53800">
    <property type="entry name" value="Chelatase"/>
    <property type="match status" value="1"/>
</dbReference>
<name>A0A4R3MMI5_9FIRM</name>
<gene>
    <name evidence="3" type="ORF">EDC18_10643</name>
</gene>
<dbReference type="PIRSF" id="PIRSF033579">
    <property type="entry name" value="Anaer_Co_chel"/>
    <property type="match status" value="1"/>
</dbReference>
<evidence type="ECO:0000313" key="4">
    <source>
        <dbReference type="Proteomes" id="UP000294902"/>
    </source>
</evidence>
<organism evidence="3 4">
    <name type="scientific">Natranaerovirga pectinivora</name>
    <dbReference type="NCBI Taxonomy" id="682400"/>
    <lineage>
        <taxon>Bacteria</taxon>
        <taxon>Bacillati</taxon>
        <taxon>Bacillota</taxon>
        <taxon>Clostridia</taxon>
        <taxon>Lachnospirales</taxon>
        <taxon>Natranaerovirgaceae</taxon>
        <taxon>Natranaerovirga</taxon>
    </lineage>
</organism>
<feature type="binding site" evidence="2">
    <location>
        <position position="210"/>
    </location>
    <ligand>
        <name>Co(2+)</name>
        <dbReference type="ChEBI" id="CHEBI:48828"/>
    </ligand>
</feature>
<evidence type="ECO:0000256" key="2">
    <source>
        <dbReference type="PIRSR" id="PIRSR033579-3"/>
    </source>
</evidence>
<dbReference type="Proteomes" id="UP000294902">
    <property type="component" value="Unassembled WGS sequence"/>
</dbReference>
<reference evidence="3 4" key="1">
    <citation type="submission" date="2019-03" db="EMBL/GenBank/DDBJ databases">
        <title>Genomic Encyclopedia of Type Strains, Phase IV (KMG-IV): sequencing the most valuable type-strain genomes for metagenomic binning, comparative biology and taxonomic classification.</title>
        <authorList>
            <person name="Goeker M."/>
        </authorList>
    </citation>
    <scope>NUCLEOTIDE SEQUENCE [LARGE SCALE GENOMIC DNA]</scope>
    <source>
        <strain evidence="3 4">DSM 24629</strain>
    </source>
</reference>
<evidence type="ECO:0000256" key="1">
    <source>
        <dbReference type="PIRSR" id="PIRSR033579-1"/>
    </source>
</evidence>
<dbReference type="AlphaFoldDB" id="A0A4R3MMI5"/>
<dbReference type="GO" id="GO:0046872">
    <property type="term" value="F:metal ion binding"/>
    <property type="evidence" value="ECO:0007669"/>
    <property type="project" value="UniProtKB-KW"/>
</dbReference>
<sequence>MISIKKLIVIVSFGSVSKLKRQQSLDIFLELISKNHPNYEVVQGFTSQRVIDTIKKNEGIEFYLPEQIVAKAIRDGYEEIIIQPLNIIAGSENEKIQELARKHNNGDNEIVKISKSLLSDTDSYEGVADAITKVISREEEEMILLVGHGSYHISDSQYTFLQKYLNNRTSSFVVGNLMGNLTIEKAIKKIKNQKVKGVKIFPLMITVGKHMLEDIGGEKEDSVKNMLIKEGFDVTFVDKSILEYHVFQQIYLKNIEEVVKKQMEE</sequence>